<feature type="transmembrane region" description="Helical" evidence="1">
    <location>
        <begin position="48"/>
        <end position="66"/>
    </location>
</feature>
<feature type="transmembrane region" description="Helical" evidence="1">
    <location>
        <begin position="122"/>
        <end position="146"/>
    </location>
</feature>
<evidence type="ECO:0008006" key="4">
    <source>
        <dbReference type="Google" id="ProtNLM"/>
    </source>
</evidence>
<organism evidence="2 3">
    <name type="scientific">Geomobilimonas luticola</name>
    <dbReference type="NCBI Taxonomy" id="1114878"/>
    <lineage>
        <taxon>Bacteria</taxon>
        <taxon>Pseudomonadati</taxon>
        <taxon>Thermodesulfobacteriota</taxon>
        <taxon>Desulfuromonadia</taxon>
        <taxon>Geobacterales</taxon>
        <taxon>Geobacteraceae</taxon>
        <taxon>Geomobilimonas</taxon>
    </lineage>
</organism>
<feature type="transmembrane region" description="Helical" evidence="1">
    <location>
        <begin position="12"/>
        <end position="33"/>
    </location>
</feature>
<dbReference type="EMBL" id="JAHCVK010000001">
    <property type="protein sequence ID" value="MBT0651603.1"/>
    <property type="molecule type" value="Genomic_DNA"/>
</dbReference>
<keyword evidence="1" id="KW-1133">Transmembrane helix</keyword>
<feature type="transmembrane region" description="Helical" evidence="1">
    <location>
        <begin position="98"/>
        <end position="116"/>
    </location>
</feature>
<sequence length="155" mass="17961">MAKSFDFKRLRRLTTIYLVVQVFLVILLVYMAMNFQTGLQTEGRPQRFLHSVVVTLIIQLALFYPLNKLAARDAEREVDSCAIGLSVEEQKGLRSKRIIGDSIKTAIFIFFITFILKAPQDLFILSIIYFSFILTILSYFQCYNFAAKRLMREKG</sequence>
<dbReference type="Proteomes" id="UP000756860">
    <property type="component" value="Unassembled WGS sequence"/>
</dbReference>
<comment type="caution">
    <text evidence="2">The sequence shown here is derived from an EMBL/GenBank/DDBJ whole genome shotgun (WGS) entry which is preliminary data.</text>
</comment>
<protein>
    <recommendedName>
        <fullName evidence="4">RDD family protein</fullName>
    </recommendedName>
</protein>
<accession>A0ABS5S8A5</accession>
<keyword evidence="3" id="KW-1185">Reference proteome</keyword>
<keyword evidence="1" id="KW-0472">Membrane</keyword>
<reference evidence="2 3" key="1">
    <citation type="submission" date="2021-05" db="EMBL/GenBank/DDBJ databases">
        <title>The draft genome of Geobacter luticola JCM 17780.</title>
        <authorList>
            <person name="Xu Z."/>
            <person name="Masuda Y."/>
            <person name="Itoh H."/>
            <person name="Senoo K."/>
        </authorList>
    </citation>
    <scope>NUCLEOTIDE SEQUENCE [LARGE SCALE GENOMIC DNA]</scope>
    <source>
        <strain evidence="2 3">JCM 17780</strain>
    </source>
</reference>
<name>A0ABS5S8A5_9BACT</name>
<evidence type="ECO:0000256" key="1">
    <source>
        <dbReference type="SAM" id="Phobius"/>
    </source>
</evidence>
<dbReference type="RefSeq" id="WP_214173608.1">
    <property type="nucleotide sequence ID" value="NZ_JAHCVK010000001.1"/>
</dbReference>
<keyword evidence="1" id="KW-0812">Transmembrane</keyword>
<evidence type="ECO:0000313" key="3">
    <source>
        <dbReference type="Proteomes" id="UP000756860"/>
    </source>
</evidence>
<evidence type="ECO:0000313" key="2">
    <source>
        <dbReference type="EMBL" id="MBT0651603.1"/>
    </source>
</evidence>
<proteinExistence type="predicted"/>
<gene>
    <name evidence="2" type="ORF">KI810_00920</name>
</gene>